<organism evidence="2">
    <name type="scientific">Pyrenophora teres f. teres (strain 0-1)</name>
    <name type="common">Barley net blotch fungus</name>
    <name type="synonym">Drechslera teres f. teres</name>
    <dbReference type="NCBI Taxonomy" id="861557"/>
    <lineage>
        <taxon>Eukaryota</taxon>
        <taxon>Fungi</taxon>
        <taxon>Dikarya</taxon>
        <taxon>Ascomycota</taxon>
        <taxon>Pezizomycotina</taxon>
        <taxon>Dothideomycetes</taxon>
        <taxon>Pleosporomycetidae</taxon>
        <taxon>Pleosporales</taxon>
        <taxon>Pleosporineae</taxon>
        <taxon>Pleosporaceae</taxon>
        <taxon>Pyrenophora</taxon>
    </lineage>
</organism>
<protein>
    <recommendedName>
        <fullName evidence="3">Nudix hydrolase domain-containing protein</fullName>
    </recommendedName>
</protein>
<gene>
    <name evidence="1" type="ORF">PTT_10040</name>
</gene>
<name>E3RNA0_PYRTT</name>
<dbReference type="EMBL" id="GL534183">
    <property type="protein sequence ID" value="EFQ92781.1"/>
    <property type="molecule type" value="Genomic_DNA"/>
</dbReference>
<dbReference type="Gene3D" id="3.90.79.10">
    <property type="entry name" value="Nucleoside Triphosphate Pyrophosphohydrolase"/>
    <property type="match status" value="1"/>
</dbReference>
<keyword evidence="2" id="KW-1185">Reference proteome</keyword>
<dbReference type="STRING" id="861557.E3RNA0"/>
<evidence type="ECO:0008006" key="3">
    <source>
        <dbReference type="Google" id="ProtNLM"/>
    </source>
</evidence>
<reference evidence="1 2" key="1">
    <citation type="journal article" date="2010" name="Genome Biol.">
        <title>A first genome assembly of the barley fungal pathogen Pyrenophora teres f. teres.</title>
        <authorList>
            <person name="Ellwood S.R."/>
            <person name="Liu Z."/>
            <person name="Syme R.A."/>
            <person name="Lai Z."/>
            <person name="Hane J.K."/>
            <person name="Keiper F."/>
            <person name="Moffat C.S."/>
            <person name="Oliver R.P."/>
            <person name="Friesen T.L."/>
        </authorList>
    </citation>
    <scope>NUCLEOTIDE SEQUENCE [LARGE SCALE GENOMIC DNA]</scope>
    <source>
        <strain evidence="1 2">0-1</strain>
    </source>
</reference>
<accession>E3RNA0</accession>
<evidence type="ECO:0000313" key="2">
    <source>
        <dbReference type="Proteomes" id="UP000001067"/>
    </source>
</evidence>
<dbReference type="HOGENOM" id="CLU_115964_0_0_1"/>
<sequence>MDYTNHLRGISVAILIVLRPKDSKNERYTILTEQTRLNSYGTTFLGIPVGKLDEKTGDITGFAIEEIAGSARLKIRKEDTIDMTAMALEHSQYNEDLPPTLHMNPTTSDKQVSVLLWEKDMEWRDIESLKQRFGSERAEHGGQSTVRIHHFEALWREGARDAGTLAAWALYEGLSGSGRIEQRLYEIRAEQMQRRLREDRDDRSY</sequence>
<dbReference type="AlphaFoldDB" id="E3RNA0"/>
<proteinExistence type="predicted"/>
<dbReference type="Proteomes" id="UP000001067">
    <property type="component" value="Unassembled WGS sequence"/>
</dbReference>
<dbReference type="OrthoDB" id="10249920at2759"/>
<dbReference type="KEGG" id="pte:PTT_10040"/>
<evidence type="ECO:0000313" key="1">
    <source>
        <dbReference type="EMBL" id="EFQ92781.1"/>
    </source>
</evidence>
<dbReference type="eggNOG" id="KOG3041">
    <property type="taxonomic scope" value="Eukaryota"/>
</dbReference>